<sequence>MLGVGAVASVVVACSEPTTGKTSGPVAAKTPSPSASPSPSGNPSPSGVHGDGESGSDSLPSRDQIVEEYEGVSPGAFGLEVSGVKLSLPQGSEAVALTLDACGGPQGSAVDEALLETLRDLAVPVTLFINQRWAQANPTTMEGLVAEPLFEIQNHGTDHLPLSVNGRSAYGLQGTTSVAGVYDEIMGNQEFLSAEYGVTCRYFRSGTAHLDEASAQICHDLGITPVNFTINLDKGATLPAQTVGAQVASLSSADIALGHVNDPASGTGPGLAQALPQLLADDVRFITLEEAH</sequence>
<evidence type="ECO:0000256" key="1">
    <source>
        <dbReference type="SAM" id="MobiDB-lite"/>
    </source>
</evidence>
<evidence type="ECO:0000259" key="2">
    <source>
        <dbReference type="PROSITE" id="PS51677"/>
    </source>
</evidence>
<comment type="caution">
    <text evidence="3">The sequence shown here is derived from an EMBL/GenBank/DDBJ whole genome shotgun (WGS) entry which is preliminary data.</text>
</comment>
<evidence type="ECO:0000313" key="4">
    <source>
        <dbReference type="Proteomes" id="UP000266615"/>
    </source>
</evidence>
<gene>
    <name evidence="3" type="ORF">D3250_01470</name>
</gene>
<accession>A0A3A4FDJ7</accession>
<name>A0A3A4FDJ7_9MICC</name>
<dbReference type="AlphaFoldDB" id="A0A3A4FDJ7"/>
<dbReference type="SUPFAM" id="SSF88713">
    <property type="entry name" value="Glycoside hydrolase/deacetylase"/>
    <property type="match status" value="1"/>
</dbReference>
<feature type="domain" description="NodB homology" evidence="2">
    <location>
        <begin position="93"/>
        <end position="292"/>
    </location>
</feature>
<dbReference type="EMBL" id="QYZP01000001">
    <property type="protein sequence ID" value="RJN33187.1"/>
    <property type="molecule type" value="Genomic_DNA"/>
</dbReference>
<organism evidence="3 4">
    <name type="scientific">Nesterenkonia natronophila</name>
    <dbReference type="NCBI Taxonomy" id="2174932"/>
    <lineage>
        <taxon>Bacteria</taxon>
        <taxon>Bacillati</taxon>
        <taxon>Actinomycetota</taxon>
        <taxon>Actinomycetes</taxon>
        <taxon>Micrococcales</taxon>
        <taxon>Micrococcaceae</taxon>
        <taxon>Nesterenkonia</taxon>
    </lineage>
</organism>
<dbReference type="PANTHER" id="PTHR10587">
    <property type="entry name" value="GLYCOSYL TRANSFERASE-RELATED"/>
    <property type="match status" value="1"/>
</dbReference>
<dbReference type="InterPro" id="IPR002509">
    <property type="entry name" value="NODB_dom"/>
</dbReference>
<dbReference type="PROSITE" id="PS51677">
    <property type="entry name" value="NODB"/>
    <property type="match status" value="1"/>
</dbReference>
<dbReference type="OrthoDB" id="9814083at2"/>
<dbReference type="PANTHER" id="PTHR10587:SF134">
    <property type="entry name" value="SECRETED PROTEIN"/>
    <property type="match status" value="1"/>
</dbReference>
<proteinExistence type="predicted"/>
<dbReference type="GO" id="GO:0005975">
    <property type="term" value="P:carbohydrate metabolic process"/>
    <property type="evidence" value="ECO:0007669"/>
    <property type="project" value="InterPro"/>
</dbReference>
<dbReference type="Proteomes" id="UP000266615">
    <property type="component" value="Unassembled WGS sequence"/>
</dbReference>
<dbReference type="Gene3D" id="3.20.20.370">
    <property type="entry name" value="Glycoside hydrolase/deacetylase"/>
    <property type="match status" value="1"/>
</dbReference>
<dbReference type="GO" id="GO:0016810">
    <property type="term" value="F:hydrolase activity, acting on carbon-nitrogen (but not peptide) bonds"/>
    <property type="evidence" value="ECO:0007669"/>
    <property type="project" value="InterPro"/>
</dbReference>
<protein>
    <submittedName>
        <fullName evidence="3">Polysaccharide deacetylase</fullName>
    </submittedName>
</protein>
<reference evidence="3 4" key="1">
    <citation type="submission" date="2018-09" db="EMBL/GenBank/DDBJ databases">
        <title>Nesterenkonia natronophila sp. nov., an alkaliphilic actinobacteriume isolated from a soda lake, and emended description of the genus Nesterenkonia.</title>
        <authorList>
            <person name="Menes R.J."/>
            <person name="Iriarte A."/>
        </authorList>
    </citation>
    <scope>NUCLEOTIDE SEQUENCE [LARGE SCALE GENOMIC DNA]</scope>
    <source>
        <strain evidence="3 4">M8</strain>
    </source>
</reference>
<feature type="region of interest" description="Disordered" evidence="1">
    <location>
        <begin position="14"/>
        <end position="60"/>
    </location>
</feature>
<dbReference type="InterPro" id="IPR011330">
    <property type="entry name" value="Glyco_hydro/deAcase_b/a-brl"/>
</dbReference>
<dbReference type="Pfam" id="PF01522">
    <property type="entry name" value="Polysacc_deac_1"/>
    <property type="match status" value="1"/>
</dbReference>
<evidence type="ECO:0000313" key="3">
    <source>
        <dbReference type="EMBL" id="RJN33187.1"/>
    </source>
</evidence>
<keyword evidence="4" id="KW-1185">Reference proteome</keyword>
<dbReference type="InterPro" id="IPR050248">
    <property type="entry name" value="Polysacc_deacetylase_ArnD"/>
</dbReference>